<dbReference type="Pfam" id="PF00005">
    <property type="entry name" value="ABC_tran"/>
    <property type="match status" value="2"/>
</dbReference>
<dbReference type="EMBL" id="AP024488">
    <property type="protein sequence ID" value="BCS98197.1"/>
    <property type="molecule type" value="Genomic_DNA"/>
</dbReference>
<dbReference type="InterPro" id="IPR003593">
    <property type="entry name" value="AAA+_ATPase"/>
</dbReference>
<dbReference type="Proteomes" id="UP001320148">
    <property type="component" value="Chromosome"/>
</dbReference>
<evidence type="ECO:0000313" key="4">
    <source>
        <dbReference type="EMBL" id="BCS98197.1"/>
    </source>
</evidence>
<proteinExistence type="predicted"/>
<evidence type="ECO:0000256" key="1">
    <source>
        <dbReference type="ARBA" id="ARBA00022741"/>
    </source>
</evidence>
<protein>
    <submittedName>
        <fullName evidence="4">Molybdate ABC transporter ATP-binding protein ModF</fullName>
    </submittedName>
</protein>
<dbReference type="PANTHER" id="PTHR43158">
    <property type="entry name" value="SKFA PEPTIDE EXPORT ATP-BINDING PROTEIN SKFE"/>
    <property type="match status" value="1"/>
</dbReference>
<feature type="domain" description="ABC transporter" evidence="3">
    <location>
        <begin position="22"/>
        <end position="251"/>
    </location>
</feature>
<accession>A0ABM7PLT2</accession>
<dbReference type="SUPFAM" id="SSF52540">
    <property type="entry name" value="P-loop containing nucleoside triphosphate hydrolases"/>
    <property type="match status" value="2"/>
</dbReference>
<sequence>MGIVGSFGGFLHLVWYKRPMNMNLTAVDYRIAQGAWLRNINLTLSLGEVWAVIGPNGSGKSALGKLLSGKSLPTCGTVSGLPMSVGHISFEDHLATIEREIREDDTDFMDRIDPGRSALGFIMEGGADEAKARQLGDSFGLASLFDRGLRFLSTGEIRKSLICRALMADPALLVLDDPFCGLDKGAAASLGDRIHALSRSGVTPVMILGRTGELPPFVTHVAEMDEGHLVCSGPRDEWAARRKGLKSSASSVANLPGACFLEDEKAPVPLSGEALVRFQDVSVAYNGRPVVAGITFTIRRGDHFMITGPNGSGKSTLLSMINGDNPKAYGNDIFLFGQKRGTGESIWDIKKRIGYLSAEFQIGYRAAATPFSTILSGLSDSIGTYRKFSTMEKEAALAWLEVLGMAGQKDRPLRSLSSGEQRMILIARAMIKAPPLLILDEPCQGLDDTNSRFVLDLADKVGHSGKTTLIYVTHTEADTLSCITHHMTLTPNRETGSKARVENL</sequence>
<dbReference type="PROSITE" id="PS50893">
    <property type="entry name" value="ABC_TRANSPORTER_2"/>
    <property type="match status" value="2"/>
</dbReference>
<keyword evidence="5" id="KW-1185">Reference proteome</keyword>
<organism evidence="4 5">
    <name type="scientific">Desulfoluna limicola</name>
    <dbReference type="NCBI Taxonomy" id="2810562"/>
    <lineage>
        <taxon>Bacteria</taxon>
        <taxon>Pseudomonadati</taxon>
        <taxon>Thermodesulfobacteriota</taxon>
        <taxon>Desulfobacteria</taxon>
        <taxon>Desulfobacterales</taxon>
        <taxon>Desulfolunaceae</taxon>
        <taxon>Desulfoluna</taxon>
    </lineage>
</organism>
<evidence type="ECO:0000256" key="2">
    <source>
        <dbReference type="ARBA" id="ARBA00022840"/>
    </source>
</evidence>
<keyword evidence="1" id="KW-0547">Nucleotide-binding</keyword>
<dbReference type="GO" id="GO:0005524">
    <property type="term" value="F:ATP binding"/>
    <property type="evidence" value="ECO:0007669"/>
    <property type="project" value="UniProtKB-KW"/>
</dbReference>
<feature type="domain" description="ABC transporter" evidence="3">
    <location>
        <begin position="276"/>
        <end position="504"/>
    </location>
</feature>
<evidence type="ECO:0000259" key="3">
    <source>
        <dbReference type="PROSITE" id="PS50893"/>
    </source>
</evidence>
<gene>
    <name evidence="4" type="primary">modF</name>
    <name evidence="4" type="ORF">DSLASN_38290</name>
</gene>
<dbReference type="InterPro" id="IPR027417">
    <property type="entry name" value="P-loop_NTPase"/>
</dbReference>
<dbReference type="PROSITE" id="PS00211">
    <property type="entry name" value="ABC_TRANSPORTER_1"/>
    <property type="match status" value="1"/>
</dbReference>
<dbReference type="InterPro" id="IPR017871">
    <property type="entry name" value="ABC_transporter-like_CS"/>
</dbReference>
<evidence type="ECO:0000313" key="5">
    <source>
        <dbReference type="Proteomes" id="UP001320148"/>
    </source>
</evidence>
<reference evidence="4 5" key="1">
    <citation type="submission" date="2021-02" db="EMBL/GenBank/DDBJ databases">
        <title>Complete genome of Desulfoluna sp. strain ASN36.</title>
        <authorList>
            <person name="Takahashi A."/>
            <person name="Kojima H."/>
            <person name="Fukui M."/>
        </authorList>
    </citation>
    <scope>NUCLEOTIDE SEQUENCE [LARGE SCALE GENOMIC DNA]</scope>
    <source>
        <strain evidence="4 5">ASN36</strain>
    </source>
</reference>
<dbReference type="Gene3D" id="3.40.50.300">
    <property type="entry name" value="P-loop containing nucleotide triphosphate hydrolases"/>
    <property type="match status" value="2"/>
</dbReference>
<keyword evidence="2 4" id="KW-0067">ATP-binding</keyword>
<dbReference type="PANTHER" id="PTHR43158:SF2">
    <property type="entry name" value="SKFA PEPTIDE EXPORT ATP-BINDING PROTEIN SKFE"/>
    <property type="match status" value="1"/>
</dbReference>
<dbReference type="InterPro" id="IPR003439">
    <property type="entry name" value="ABC_transporter-like_ATP-bd"/>
</dbReference>
<dbReference type="SMART" id="SM00382">
    <property type="entry name" value="AAA"/>
    <property type="match status" value="2"/>
</dbReference>
<name>A0ABM7PLT2_9BACT</name>